<sequence length="1391" mass="154644">MKNKPVVPGNSGRSNAKGMSKESGKQGKMMSPKKAETKRAPLKLRTKTDKSIANRTRDKSPKETKTLSARKSQLPLTDKSKVTKSRLSDSTKSKTLSQKKSNDLLRGVKSKVSAQKTKADKAKASLKQKDIKRKLKKLTSSNSFLDFWGLKVVGKREASLNASLKVNIMYERSVPVKSQVKVPKKLLENSEEGPKEEKGKDKASIKVTPEEAVDKNRLVKKECSRSKTKLEESSKSQKSSLKNSQTKPKKESVTMIHTGSDKKRRSPEYKIFKDEPPAKCRKTSSAKSLSKAKAAVKKKKKPFPSGHQLSNIIEKSPRQASLIAKAMIALEQEEESVLESAARTRVFDWTELRSYVQNPSRQMRWKTGLGSPDPKPDVKSSDAVPATDKDETSEIDVSNLVDSVEERESFHNTLLRTLHQVGDSRLLKEYLRAQKEDFHGCIDVEKCPTPEKLKVASPSPKKLCLTPVSDEKPEKIASPVKIQSCRVATPIPQLPVGQRTSHMTSYIHHPIPQPVYAPQHSHPQPIKVPPSYTQPAYIYQYAMDRQQGLYVPSSPSPVPYGVSSSDIVNDFSSYTLGPMGTRSLGRRGIAPYQANFNPSIHLPMQQIAGFNYPSYYTAPIQSLPQSNGPALQALHQRYPLVQAQSVIHALPQDMGQMGTYPAGYQPYPQLPNMSQDAGCMPPPPPPAHSHRPTSIGPPPLGPPSISHQPSVSPMESLRSMNPVGVQPIVKSPVLDFTTGSDRQAMNPHRQMVLPAYNKTIYYSTNRNTNSNSPAKYSVSINGHSTFSPCKKEREEVSAQNCDVIQRSTICSSESTQRTSNPRRTSSEGSDVSDLLHSAHTAMYQIDGMNSSEIHQTQSSVMCNTTVGKSSPSKISIIGHTSFNASYSVSSILDMPTYKIKPEPPEVKLCAMHPANLPNSINCKPLDVPQKENTPCTPCVMAASTISDKGTDTRDLKMETPSIKTQKLDSVFLNQSSCQVVLEKPLEAQRNNNDVIVIDDTDESSDDEPLAKLVKAKTNDNAENVAVEPSLSDSQKVTDALGKKNQSQISGCLQLKNKVKKEVENKIKEDGKLKSGFKKTEKQSIVSISYQRGPHNKEKKCVSFKTASDAEKRAIMKVHENNNNTMTPLIIVIDDATKVDKSGEFKARGNGKKTLGVSNPKSKKLSKKVKVDLVFPQVPPRANTNHGWTWVGEGQMKAIPKLTLAREEHVRIRKSFKAMRHSSGEVVSVRDSVILQSDGDGSIPYVARVSALWENLNGEMMFSMLWYYQPEHTVQGREPEDGEQELFASKHREENSVACIDDKCFVLMYNEYCRLEAEAVRIEQGVALPRWRAQLPGISEEDQKFLRPKPPANACAENIWFCRYDYDIRKKIVKKPKHKKSNLRYRAPCKIV</sequence>
<feature type="compositionally biased region" description="Polar residues" evidence="1">
    <location>
        <begin position="811"/>
        <end position="829"/>
    </location>
</feature>
<dbReference type="InterPro" id="IPR001025">
    <property type="entry name" value="BAH_dom"/>
</dbReference>
<evidence type="ECO:0000313" key="4">
    <source>
        <dbReference type="Proteomes" id="UP001497497"/>
    </source>
</evidence>
<dbReference type="GO" id="GO:0000976">
    <property type="term" value="F:transcription cis-regulatory region binding"/>
    <property type="evidence" value="ECO:0007669"/>
    <property type="project" value="TreeGrafter"/>
</dbReference>
<gene>
    <name evidence="3" type="ORF">GSLYS_00008549001</name>
</gene>
<dbReference type="GO" id="GO:0005677">
    <property type="term" value="C:chromatin silencing complex"/>
    <property type="evidence" value="ECO:0007669"/>
    <property type="project" value="TreeGrafter"/>
</dbReference>
<dbReference type="PANTHER" id="PTHR46576">
    <property type="entry name" value="BROMO ADJACENT HOMOLOGY DOMAIN-CONTAINING 1 PROTEIN"/>
    <property type="match status" value="1"/>
</dbReference>
<feature type="region of interest" description="Disordered" evidence="1">
    <location>
        <begin position="673"/>
        <end position="716"/>
    </location>
</feature>
<feature type="compositionally biased region" description="Basic and acidic residues" evidence="1">
    <location>
        <begin position="117"/>
        <end position="129"/>
    </location>
</feature>
<comment type="caution">
    <text evidence="3">The sequence shown here is derived from an EMBL/GenBank/DDBJ whole genome shotgun (WGS) entry which is preliminary data.</text>
</comment>
<feature type="compositionally biased region" description="Basic and acidic residues" evidence="1">
    <location>
        <begin position="266"/>
        <end position="278"/>
    </location>
</feature>
<feature type="region of interest" description="Disordered" evidence="1">
    <location>
        <begin position="811"/>
        <end position="831"/>
    </location>
</feature>
<dbReference type="GO" id="GO:0045892">
    <property type="term" value="P:negative regulation of DNA-templated transcription"/>
    <property type="evidence" value="ECO:0007669"/>
    <property type="project" value="TreeGrafter"/>
</dbReference>
<proteinExistence type="predicted"/>
<feature type="region of interest" description="Disordered" evidence="1">
    <location>
        <begin position="363"/>
        <end position="394"/>
    </location>
</feature>
<keyword evidence="4" id="KW-1185">Reference proteome</keyword>
<feature type="domain" description="BAH" evidence="2">
    <location>
        <begin position="1224"/>
        <end position="1376"/>
    </location>
</feature>
<dbReference type="Gene3D" id="2.30.30.490">
    <property type="match status" value="1"/>
</dbReference>
<feature type="compositionally biased region" description="Low complexity" evidence="1">
    <location>
        <begin position="236"/>
        <end position="246"/>
    </location>
</feature>
<protein>
    <recommendedName>
        <fullName evidence="2">BAH domain-containing protein</fullName>
    </recommendedName>
</protein>
<dbReference type="PANTHER" id="PTHR46576:SF1">
    <property type="entry name" value="BROMO ADJACENT HOMOLOGY DOMAIN-CONTAINING 1 PROTEIN"/>
    <property type="match status" value="1"/>
</dbReference>
<feature type="compositionally biased region" description="Basic and acidic residues" evidence="1">
    <location>
        <begin position="46"/>
        <end position="65"/>
    </location>
</feature>
<reference evidence="3 4" key="1">
    <citation type="submission" date="2024-04" db="EMBL/GenBank/DDBJ databases">
        <authorList>
            <consortium name="Genoscope - CEA"/>
            <person name="William W."/>
        </authorList>
    </citation>
    <scope>NUCLEOTIDE SEQUENCE [LARGE SCALE GENOMIC DNA]</scope>
</reference>
<evidence type="ECO:0000256" key="1">
    <source>
        <dbReference type="SAM" id="MobiDB-lite"/>
    </source>
</evidence>
<dbReference type="GO" id="GO:0031507">
    <property type="term" value="P:heterochromatin formation"/>
    <property type="evidence" value="ECO:0007669"/>
    <property type="project" value="TreeGrafter"/>
</dbReference>
<dbReference type="PROSITE" id="PS51038">
    <property type="entry name" value="BAH"/>
    <property type="match status" value="1"/>
</dbReference>
<dbReference type="InterPro" id="IPR043151">
    <property type="entry name" value="BAH_sf"/>
</dbReference>
<organism evidence="3 4">
    <name type="scientific">Lymnaea stagnalis</name>
    <name type="common">Great pond snail</name>
    <name type="synonym">Helix stagnalis</name>
    <dbReference type="NCBI Taxonomy" id="6523"/>
    <lineage>
        <taxon>Eukaryota</taxon>
        <taxon>Metazoa</taxon>
        <taxon>Spiralia</taxon>
        <taxon>Lophotrochozoa</taxon>
        <taxon>Mollusca</taxon>
        <taxon>Gastropoda</taxon>
        <taxon>Heterobranchia</taxon>
        <taxon>Euthyneura</taxon>
        <taxon>Panpulmonata</taxon>
        <taxon>Hygrophila</taxon>
        <taxon>Lymnaeoidea</taxon>
        <taxon>Lymnaeidae</taxon>
        <taxon>Lymnaea</taxon>
    </lineage>
</organism>
<feature type="compositionally biased region" description="Basic and acidic residues" evidence="1">
    <location>
        <begin position="78"/>
        <end position="92"/>
    </location>
</feature>
<evidence type="ECO:0000259" key="2">
    <source>
        <dbReference type="PROSITE" id="PS51038"/>
    </source>
</evidence>
<feature type="region of interest" description="Disordered" evidence="1">
    <location>
        <begin position="179"/>
        <end position="317"/>
    </location>
</feature>
<name>A0AAV2HKN9_LYMST</name>
<evidence type="ECO:0000313" key="3">
    <source>
        <dbReference type="EMBL" id="CAL1534589.1"/>
    </source>
</evidence>
<dbReference type="SMART" id="SM00439">
    <property type="entry name" value="BAH"/>
    <property type="match status" value="1"/>
</dbReference>
<feature type="compositionally biased region" description="Polar residues" evidence="1">
    <location>
        <begin position="66"/>
        <end position="75"/>
    </location>
</feature>
<dbReference type="Pfam" id="PF01426">
    <property type="entry name" value="BAH"/>
    <property type="match status" value="1"/>
</dbReference>
<dbReference type="GO" id="GO:0003682">
    <property type="term" value="F:chromatin binding"/>
    <property type="evidence" value="ECO:0007669"/>
    <property type="project" value="InterPro"/>
</dbReference>
<accession>A0AAV2HKN9</accession>
<dbReference type="InterPro" id="IPR053032">
    <property type="entry name" value="BAH_domain-containing"/>
</dbReference>
<dbReference type="Proteomes" id="UP001497497">
    <property type="component" value="Unassembled WGS sequence"/>
</dbReference>
<feature type="region of interest" description="Disordered" evidence="1">
    <location>
        <begin position="1"/>
        <end position="130"/>
    </location>
</feature>
<feature type="compositionally biased region" description="Basic and acidic residues" evidence="1">
    <location>
        <begin position="185"/>
        <end position="235"/>
    </location>
</feature>
<dbReference type="EMBL" id="CAXITT010000176">
    <property type="protein sequence ID" value="CAL1534589.1"/>
    <property type="molecule type" value="Genomic_DNA"/>
</dbReference>